<organism evidence="1 2">
    <name type="scientific">Mycetohabitans endofungorum</name>
    <dbReference type="NCBI Taxonomy" id="417203"/>
    <lineage>
        <taxon>Bacteria</taxon>
        <taxon>Pseudomonadati</taxon>
        <taxon>Pseudomonadota</taxon>
        <taxon>Betaproteobacteria</taxon>
        <taxon>Burkholderiales</taxon>
        <taxon>Burkholderiaceae</taxon>
        <taxon>Mycetohabitans</taxon>
    </lineage>
</organism>
<dbReference type="Proteomes" id="UP000243096">
    <property type="component" value="Unassembled WGS sequence"/>
</dbReference>
<protein>
    <submittedName>
        <fullName evidence="1">Uncharacterized protein</fullName>
    </submittedName>
</protein>
<dbReference type="AlphaFoldDB" id="A0A2P5KBT9"/>
<sequence length="90" mass="10213">MRQRQHSVVKNLPSWGAVSRQATRRLPGLSGRHRLIAHPCYCQNESIVMSDLYRMPRRGHRVLPGMTVAHTDVPRMLRGALYGAVPARKT</sequence>
<accession>A0A2P5KBT9</accession>
<dbReference type="EMBL" id="PRDW01000004">
    <property type="protein sequence ID" value="PPB84184.1"/>
    <property type="molecule type" value="Genomic_DNA"/>
</dbReference>
<reference evidence="1 2" key="1">
    <citation type="submission" date="2018-01" db="EMBL/GenBank/DDBJ databases">
        <title>Genomic Encyclopedia of Type Strains, Phase III (KMG-III): the genomes of soil and plant-associated and newly described type strains.</title>
        <authorList>
            <person name="Whitman W."/>
        </authorList>
    </citation>
    <scope>NUCLEOTIDE SEQUENCE [LARGE SCALE GENOMIC DNA]</scope>
    <source>
        <strain evidence="1 2">HKI456</strain>
    </source>
</reference>
<keyword evidence="2" id="KW-1185">Reference proteome</keyword>
<gene>
    <name evidence="1" type="ORF">B0O95_104135</name>
</gene>
<evidence type="ECO:0000313" key="2">
    <source>
        <dbReference type="Proteomes" id="UP000243096"/>
    </source>
</evidence>
<proteinExistence type="predicted"/>
<comment type="caution">
    <text evidence="1">The sequence shown here is derived from an EMBL/GenBank/DDBJ whole genome shotgun (WGS) entry which is preliminary data.</text>
</comment>
<evidence type="ECO:0000313" key="1">
    <source>
        <dbReference type="EMBL" id="PPB84184.1"/>
    </source>
</evidence>
<name>A0A2P5KBT9_9BURK</name>